<dbReference type="VEuPathDB" id="CryptoDB:cubi_02713"/>
<dbReference type="Proteomes" id="UP000186176">
    <property type="component" value="Unassembled WGS sequence"/>
</dbReference>
<reference evidence="1 2" key="1">
    <citation type="submission" date="2016-10" db="EMBL/GenBank/DDBJ databases">
        <title>Reductive evolution of mitochondrial metabolism and differential evolution of invasion-related proteins in Cryptosporidium.</title>
        <authorList>
            <person name="Liu S."/>
            <person name="Roellig D.M."/>
            <person name="Guo Y."/>
            <person name="Li N."/>
            <person name="Frace M.A."/>
            <person name="Tang K."/>
            <person name="Zhang L."/>
            <person name="Feng Y."/>
            <person name="Xiao L."/>
        </authorList>
    </citation>
    <scope>NUCLEOTIDE SEQUENCE [LARGE SCALE GENOMIC DNA]</scope>
    <source>
        <strain evidence="1">39726</strain>
    </source>
</reference>
<proteinExistence type="predicted"/>
<accession>A0A1J4MIS4</accession>
<dbReference type="EMBL" id="LRBP01000013">
    <property type="protein sequence ID" value="OII73911.1"/>
    <property type="molecule type" value="Genomic_DNA"/>
</dbReference>
<dbReference type="GeneID" id="39979503"/>
<dbReference type="RefSeq" id="XP_028875131.1">
    <property type="nucleotide sequence ID" value="XM_029019724.1"/>
</dbReference>
<evidence type="ECO:0000313" key="1">
    <source>
        <dbReference type="EMBL" id="OII73911.1"/>
    </source>
</evidence>
<name>A0A1J4MIS4_9CRYT</name>
<keyword evidence="2" id="KW-1185">Reference proteome</keyword>
<dbReference type="AlphaFoldDB" id="A0A1J4MIS4"/>
<comment type="caution">
    <text evidence="1">The sequence shown here is derived from an EMBL/GenBank/DDBJ whole genome shotgun (WGS) entry which is preliminary data.</text>
</comment>
<gene>
    <name evidence="1" type="ORF">cubi_02713</name>
</gene>
<protein>
    <submittedName>
        <fullName evidence="1">Uncharacterized protein</fullName>
    </submittedName>
</protein>
<evidence type="ECO:0000313" key="2">
    <source>
        <dbReference type="Proteomes" id="UP000186176"/>
    </source>
</evidence>
<organism evidence="1 2">
    <name type="scientific">Cryptosporidium ubiquitum</name>
    <dbReference type="NCBI Taxonomy" id="857276"/>
    <lineage>
        <taxon>Eukaryota</taxon>
        <taxon>Sar</taxon>
        <taxon>Alveolata</taxon>
        <taxon>Apicomplexa</taxon>
        <taxon>Conoidasida</taxon>
        <taxon>Coccidia</taxon>
        <taxon>Eucoccidiorida</taxon>
        <taxon>Eimeriorina</taxon>
        <taxon>Cryptosporidiidae</taxon>
        <taxon>Cryptosporidium</taxon>
    </lineage>
</organism>
<dbReference type="OrthoDB" id="340638at2759"/>
<sequence>MEEDQEWSDSSYVLRRRYRLNWSAIIRNVPEGLEGLYETFSRWSVSLGFSLPNLVEESDELCIQKGEKKIYIVSFPSRSSTKSFIRLSRRNIWREISKDSYSELYVYCDPAYKLRPFNDFETMNLSTCYWLIRGIPKDIENDEVIWDFVGRRNPYGEFLRRLVYIRDEEGVSGFCFLQFSSPLTSYRALKWEIKHSKEFGPNFNRKNLIPEFVGTSHVKALLTLCKGLDKFETKTLKSLESSIKNFIDSEQLNNVNISRGKVLQGYLSFWKRSKCVSVPVDRNSEFQYCGDENYESLYREALYTSGIDKFPRGRGRLYYCNSLNFLWDWDTRVFLDCQSKSLFEFDPELQSLKFIYNSGKSSQFDNTGHTFGEDYSDRNIQEDCHFKTQISKEKLRKEKEIRVASFLETARSQLNYNMNNYINSNSVEDRNSILDSEYDSKRQKITQFFDTSSHITHEKSQTGQRPNFCNLIYNNSDDGAKNPCTNNVCKTPGQQAPECGEVAPSVCMWSVSDVGVTEETMGEEINRIDAGSKNGIVSEEELICFVCCRVFGSVWERVNHEQKSSLHKYNLEIWRDKDEF</sequence>